<dbReference type="InterPro" id="IPR013262">
    <property type="entry name" value="OMP_MIM1/TOM13_mt"/>
</dbReference>
<dbReference type="InterPro" id="IPR028055">
    <property type="entry name" value="YidC/Oxa/ALB_C"/>
</dbReference>
<dbReference type="PANTHER" id="PTHR12428:SF66">
    <property type="entry name" value="MITOCHONDRIAL INNER MEMBRANE PROTEIN OXA1L"/>
    <property type="match status" value="1"/>
</dbReference>
<feature type="domain" description="Membrane insertase YidC/Oxa/ALB C-terminal" evidence="12">
    <location>
        <begin position="217"/>
        <end position="414"/>
    </location>
</feature>
<dbReference type="GO" id="GO:0032977">
    <property type="term" value="F:membrane insertase activity"/>
    <property type="evidence" value="ECO:0007669"/>
    <property type="project" value="InterPro"/>
</dbReference>
<accession>A0AAN6JFV7</accession>
<dbReference type="GO" id="GO:0005741">
    <property type="term" value="C:mitochondrial outer membrane"/>
    <property type="evidence" value="ECO:0007669"/>
    <property type="project" value="InterPro"/>
</dbReference>
<evidence type="ECO:0000256" key="10">
    <source>
        <dbReference type="SAM" id="MobiDB-lite"/>
    </source>
</evidence>
<evidence type="ECO:0000259" key="12">
    <source>
        <dbReference type="Pfam" id="PF02096"/>
    </source>
</evidence>
<dbReference type="PANTHER" id="PTHR12428">
    <property type="entry name" value="OXA1"/>
    <property type="match status" value="1"/>
</dbReference>
<evidence type="ECO:0000256" key="9">
    <source>
        <dbReference type="RuleBase" id="RU003945"/>
    </source>
</evidence>
<evidence type="ECO:0000256" key="8">
    <source>
        <dbReference type="ARBA" id="ARBA00023136"/>
    </source>
</evidence>
<reference evidence="13" key="1">
    <citation type="submission" date="2021-12" db="EMBL/GenBank/DDBJ databases">
        <title>Black yeast isolated from Biological Soil Crust.</title>
        <authorList>
            <person name="Kurbessoian T."/>
        </authorList>
    </citation>
    <scope>NUCLEOTIDE SEQUENCE</scope>
    <source>
        <strain evidence="13">CCFEE 5208</strain>
    </source>
</reference>
<feature type="region of interest" description="Disordered" evidence="10">
    <location>
        <begin position="458"/>
        <end position="557"/>
    </location>
</feature>
<dbReference type="InterPro" id="IPR001708">
    <property type="entry name" value="YidC/ALB3/OXA1/COX18"/>
</dbReference>
<evidence type="ECO:0000256" key="7">
    <source>
        <dbReference type="ARBA" id="ARBA00023128"/>
    </source>
</evidence>
<feature type="compositionally biased region" description="Polar residues" evidence="10">
    <location>
        <begin position="8"/>
        <end position="28"/>
    </location>
</feature>
<feature type="compositionally biased region" description="Polar residues" evidence="10">
    <location>
        <begin position="89"/>
        <end position="108"/>
    </location>
</feature>
<evidence type="ECO:0000256" key="6">
    <source>
        <dbReference type="ARBA" id="ARBA00022989"/>
    </source>
</evidence>
<dbReference type="GO" id="GO:0032979">
    <property type="term" value="P:protein insertion into mitochondrial inner membrane from matrix"/>
    <property type="evidence" value="ECO:0007669"/>
    <property type="project" value="TreeGrafter"/>
</dbReference>
<comment type="similarity">
    <text evidence="2 9">Belongs to the OXA1/ALB3/YidC family.</text>
</comment>
<feature type="transmembrane region" description="Helical" evidence="11">
    <location>
        <begin position="286"/>
        <end position="308"/>
    </location>
</feature>
<sequence>MASRDLSESQTTFPSDSENYDANHSNQDSSEEPPSSSSSPMILYSPPTIWSVLRGAAINLLLPFVNGLMLGFGELFAHEAAFRLGWSGTKLSSPSRPTSRAPQRTKPTSALIRPSQWKTGSLLVVPALASIRHASTAPPALPAQTAAAAPAPIPEPTSTPDISSISLDEIDLSAYDISQIPEKIGYLHEIGLNWWYGPTSSLEWLLEHIHVYSGMPWWGSIAATALVVRVALFPLYLRASDSMARGSALVSVTQPITQKMQEAQRAGDTAATMLHWTQLMAVRKRAGLSMTASFAPMVLQGVLGFAGFKLIRAMSTLPIPAFRDGGFLWLSDLTVPDPFGILPLAMAAAIHMLVRMGGESGAASAQAMPPGMQAFMLYGMPGIVVLVMAWQPGALCVWFTVSGGLGMLQALALQRPAVRKYFRLAPLYKPAKGEAASNPLKDLIDAAYPKKSQNTIDVGGKNTGYMQPRWQAPRVNTSSNGAGKVLDVKGTSNAAPTASSSSAEPPKAAGGVSGFMANVRSRATQAAETKRIKNEKDAKKRAADAYERRASERSGRR</sequence>
<dbReference type="Pfam" id="PF02096">
    <property type="entry name" value="60KD_IMP"/>
    <property type="match status" value="1"/>
</dbReference>
<evidence type="ECO:0000256" key="5">
    <source>
        <dbReference type="ARBA" id="ARBA00022946"/>
    </source>
</evidence>
<gene>
    <name evidence="13" type="ORF">LTR82_000615</name>
</gene>
<feature type="region of interest" description="Disordered" evidence="10">
    <location>
        <begin position="1"/>
        <end position="40"/>
    </location>
</feature>
<dbReference type="AlphaFoldDB" id="A0AAN6JFV7"/>
<evidence type="ECO:0000313" key="13">
    <source>
        <dbReference type="EMBL" id="KAK0328683.1"/>
    </source>
</evidence>
<evidence type="ECO:0000256" key="11">
    <source>
        <dbReference type="SAM" id="Phobius"/>
    </source>
</evidence>
<name>A0AAN6JFV7_9PEZI</name>
<keyword evidence="3 9" id="KW-0812">Transmembrane</keyword>
<feature type="transmembrane region" description="Helical" evidence="11">
    <location>
        <begin position="217"/>
        <end position="237"/>
    </location>
</feature>
<evidence type="ECO:0000256" key="2">
    <source>
        <dbReference type="ARBA" id="ARBA00009877"/>
    </source>
</evidence>
<feature type="transmembrane region" description="Helical" evidence="11">
    <location>
        <begin position="397"/>
        <end position="413"/>
    </location>
</feature>
<keyword evidence="8 11" id="KW-0472">Membrane</keyword>
<evidence type="ECO:0000313" key="14">
    <source>
        <dbReference type="Proteomes" id="UP001168146"/>
    </source>
</evidence>
<keyword evidence="6 11" id="KW-1133">Transmembrane helix</keyword>
<protein>
    <recommendedName>
        <fullName evidence="12">Membrane insertase YidC/Oxa/ALB C-terminal domain-containing protein</fullName>
    </recommendedName>
</protein>
<dbReference type="CDD" id="cd20069">
    <property type="entry name" value="5TM_Oxa1-like"/>
    <property type="match status" value="1"/>
</dbReference>
<dbReference type="Pfam" id="PF08219">
    <property type="entry name" value="TOM13"/>
    <property type="match status" value="1"/>
</dbReference>
<organism evidence="13 14">
    <name type="scientific">Friedmanniomyces endolithicus</name>
    <dbReference type="NCBI Taxonomy" id="329885"/>
    <lineage>
        <taxon>Eukaryota</taxon>
        <taxon>Fungi</taxon>
        <taxon>Dikarya</taxon>
        <taxon>Ascomycota</taxon>
        <taxon>Pezizomycotina</taxon>
        <taxon>Dothideomycetes</taxon>
        <taxon>Dothideomycetidae</taxon>
        <taxon>Mycosphaerellales</taxon>
        <taxon>Teratosphaeriaceae</taxon>
        <taxon>Friedmanniomyces</taxon>
    </lineage>
</organism>
<feature type="compositionally biased region" description="Low complexity" evidence="10">
    <location>
        <begin position="492"/>
        <end position="509"/>
    </location>
</feature>
<keyword evidence="5" id="KW-0809">Transit peptide</keyword>
<feature type="region of interest" description="Disordered" evidence="10">
    <location>
        <begin position="88"/>
        <end position="110"/>
    </location>
</feature>
<evidence type="ECO:0000256" key="1">
    <source>
        <dbReference type="ARBA" id="ARBA00004448"/>
    </source>
</evidence>
<keyword evidence="4" id="KW-0999">Mitochondrion inner membrane</keyword>
<evidence type="ECO:0000256" key="3">
    <source>
        <dbReference type="ARBA" id="ARBA00022692"/>
    </source>
</evidence>
<dbReference type="Proteomes" id="UP001168146">
    <property type="component" value="Unassembled WGS sequence"/>
</dbReference>
<dbReference type="EMBL" id="JASUXU010000001">
    <property type="protein sequence ID" value="KAK0328683.1"/>
    <property type="molecule type" value="Genomic_DNA"/>
</dbReference>
<feature type="transmembrane region" description="Helical" evidence="11">
    <location>
        <begin position="338"/>
        <end position="354"/>
    </location>
</feature>
<evidence type="ECO:0000256" key="4">
    <source>
        <dbReference type="ARBA" id="ARBA00022792"/>
    </source>
</evidence>
<comment type="caution">
    <text evidence="13">The sequence shown here is derived from an EMBL/GenBank/DDBJ whole genome shotgun (WGS) entry which is preliminary data.</text>
</comment>
<feature type="transmembrane region" description="Helical" evidence="11">
    <location>
        <begin position="375"/>
        <end position="391"/>
    </location>
</feature>
<comment type="subcellular location">
    <subcellularLocation>
        <location evidence="9">Membrane</location>
        <topology evidence="9">Multi-pass membrane protein</topology>
    </subcellularLocation>
    <subcellularLocation>
        <location evidence="1">Mitochondrion inner membrane</location>
        <topology evidence="1">Multi-pass membrane protein</topology>
    </subcellularLocation>
</comment>
<keyword evidence="7" id="KW-0496">Mitochondrion</keyword>
<proteinExistence type="inferred from homology"/>
<feature type="compositionally biased region" description="Basic and acidic residues" evidence="10">
    <location>
        <begin position="528"/>
        <end position="557"/>
    </location>
</feature>
<dbReference type="GO" id="GO:0005743">
    <property type="term" value="C:mitochondrial inner membrane"/>
    <property type="evidence" value="ECO:0007669"/>
    <property type="project" value="UniProtKB-SubCell"/>
</dbReference>